<proteinExistence type="inferred from homology"/>
<dbReference type="SUPFAM" id="SSF52096">
    <property type="entry name" value="ClpP/crotonase"/>
    <property type="match status" value="1"/>
</dbReference>
<evidence type="ECO:0000256" key="1">
    <source>
        <dbReference type="ARBA" id="ARBA00005254"/>
    </source>
</evidence>
<dbReference type="PANTHER" id="PTHR43684">
    <property type="match status" value="1"/>
</dbReference>
<dbReference type="OrthoDB" id="2018133at2759"/>
<dbReference type="EMBL" id="JAACJN010000009">
    <property type="protein sequence ID" value="KAF5391579.1"/>
    <property type="molecule type" value="Genomic_DNA"/>
</dbReference>
<sequence length="302" mass="33102">MTGADFSTLNLTDVTVKLEEDGILIVTLNRSRKLNMFSERMSSELLRVFQLGDQDDRVRVIILTADPAAPAFCAGADMDEIVNGSALLGRKEDKEHEHRDPGGQVAMAIYNNRKITISAINGHASGTGITALQIPFDIRFIWAGAKLAFPFIRLGIVPESTSTYLLSRLIGESNASYVLLTGDGVKPDSPIISTLYHKTFPNRTDVLPAAIALAKNLASGTGQVSMAYTKGLLHRPGASVEENHLLESRAMKLIGTSKDTVEGAQSFMQRRPPKFRDTLSEHASSWFPWWSPLDVKHPKSKL</sequence>
<keyword evidence="3" id="KW-1185">Reference proteome</keyword>
<dbReference type="PANTHER" id="PTHR43684:SF4">
    <property type="entry name" value="ENOYL-COA HYDRATASE_ISOMERASE FAMILY PROTEIN (AFU_ORTHOLOGUE AFUA_1G01890)"/>
    <property type="match status" value="1"/>
</dbReference>
<comment type="caution">
    <text evidence="2">The sequence shown here is derived from an EMBL/GenBank/DDBJ whole genome shotgun (WGS) entry which is preliminary data.</text>
</comment>
<comment type="similarity">
    <text evidence="1">Belongs to the enoyl-CoA hydratase/isomerase family.</text>
</comment>
<evidence type="ECO:0000313" key="3">
    <source>
        <dbReference type="Proteomes" id="UP000518752"/>
    </source>
</evidence>
<dbReference type="InterPro" id="IPR014748">
    <property type="entry name" value="Enoyl-CoA_hydra_C"/>
</dbReference>
<dbReference type="InterPro" id="IPR001753">
    <property type="entry name" value="Enoyl-CoA_hydra/iso"/>
</dbReference>
<dbReference type="Proteomes" id="UP000518752">
    <property type="component" value="Unassembled WGS sequence"/>
</dbReference>
<dbReference type="AlphaFoldDB" id="A0A8H5HY88"/>
<gene>
    <name evidence="2" type="ORF">D9757_002521</name>
</gene>
<dbReference type="InterPro" id="IPR029045">
    <property type="entry name" value="ClpP/crotonase-like_dom_sf"/>
</dbReference>
<dbReference type="InterPro" id="IPR051053">
    <property type="entry name" value="ECH/Chromodomain_protein"/>
</dbReference>
<dbReference type="CDD" id="cd06558">
    <property type="entry name" value="crotonase-like"/>
    <property type="match status" value="1"/>
</dbReference>
<dbReference type="Pfam" id="PF00378">
    <property type="entry name" value="ECH_1"/>
    <property type="match status" value="1"/>
</dbReference>
<organism evidence="2 3">
    <name type="scientific">Collybiopsis confluens</name>
    <dbReference type="NCBI Taxonomy" id="2823264"/>
    <lineage>
        <taxon>Eukaryota</taxon>
        <taxon>Fungi</taxon>
        <taxon>Dikarya</taxon>
        <taxon>Basidiomycota</taxon>
        <taxon>Agaricomycotina</taxon>
        <taxon>Agaricomycetes</taxon>
        <taxon>Agaricomycetidae</taxon>
        <taxon>Agaricales</taxon>
        <taxon>Marasmiineae</taxon>
        <taxon>Omphalotaceae</taxon>
        <taxon>Collybiopsis</taxon>
    </lineage>
</organism>
<dbReference type="Gene3D" id="1.10.12.10">
    <property type="entry name" value="Lyase 2-enoyl-coa Hydratase, Chain A, domain 2"/>
    <property type="match status" value="1"/>
</dbReference>
<name>A0A8H5HY88_9AGAR</name>
<evidence type="ECO:0000313" key="2">
    <source>
        <dbReference type="EMBL" id="KAF5391579.1"/>
    </source>
</evidence>
<reference evidence="2 3" key="1">
    <citation type="journal article" date="2020" name="ISME J.">
        <title>Uncovering the hidden diversity of litter-decomposition mechanisms in mushroom-forming fungi.</title>
        <authorList>
            <person name="Floudas D."/>
            <person name="Bentzer J."/>
            <person name="Ahren D."/>
            <person name="Johansson T."/>
            <person name="Persson P."/>
            <person name="Tunlid A."/>
        </authorList>
    </citation>
    <scope>NUCLEOTIDE SEQUENCE [LARGE SCALE GENOMIC DNA]</scope>
    <source>
        <strain evidence="2 3">CBS 406.79</strain>
    </source>
</reference>
<accession>A0A8H5HY88</accession>
<protein>
    <submittedName>
        <fullName evidence="2">Uncharacterized protein</fullName>
    </submittedName>
</protein>
<dbReference type="Gene3D" id="3.90.226.10">
    <property type="entry name" value="2-enoyl-CoA Hydratase, Chain A, domain 1"/>
    <property type="match status" value="1"/>
</dbReference>